<dbReference type="AlphaFoldDB" id="A0A2D2B303"/>
<reference evidence="7 8" key="1">
    <citation type="submission" date="2017-10" db="EMBL/GenBank/DDBJ databases">
        <title>Genome sequence of Caulobacter mirabilis FWC38.</title>
        <authorList>
            <person name="Fiebig A."/>
            <person name="Crosson S."/>
        </authorList>
    </citation>
    <scope>NUCLEOTIDE SEQUENCE [LARGE SCALE GENOMIC DNA]</scope>
    <source>
        <strain evidence="7 8">FWC 38</strain>
    </source>
</reference>
<dbReference type="Pfam" id="PF08281">
    <property type="entry name" value="Sigma70_r4_2"/>
    <property type="match status" value="1"/>
</dbReference>
<dbReference type="PANTHER" id="PTHR43133">
    <property type="entry name" value="RNA POLYMERASE ECF-TYPE SIGMA FACTO"/>
    <property type="match status" value="1"/>
</dbReference>
<dbReference type="InterPro" id="IPR013324">
    <property type="entry name" value="RNA_pol_sigma_r3/r4-like"/>
</dbReference>
<proteinExistence type="inferred from homology"/>
<evidence type="ECO:0000256" key="1">
    <source>
        <dbReference type="ARBA" id="ARBA00010641"/>
    </source>
</evidence>
<dbReference type="OrthoDB" id="7205220at2"/>
<dbReference type="SUPFAM" id="SSF88659">
    <property type="entry name" value="Sigma3 and sigma4 domains of RNA polymerase sigma factors"/>
    <property type="match status" value="1"/>
</dbReference>
<dbReference type="InterPro" id="IPR007627">
    <property type="entry name" value="RNA_pol_sigma70_r2"/>
</dbReference>
<dbReference type="EMBL" id="CP024201">
    <property type="protein sequence ID" value="ATQ44623.1"/>
    <property type="molecule type" value="Genomic_DNA"/>
</dbReference>
<feature type="domain" description="RNA polymerase sigma-70 region 2" evidence="5">
    <location>
        <begin position="11"/>
        <end position="77"/>
    </location>
</feature>
<dbReference type="Gene3D" id="1.10.10.10">
    <property type="entry name" value="Winged helix-like DNA-binding domain superfamily/Winged helix DNA-binding domain"/>
    <property type="match status" value="1"/>
</dbReference>
<evidence type="ECO:0000256" key="2">
    <source>
        <dbReference type="ARBA" id="ARBA00023015"/>
    </source>
</evidence>
<evidence type="ECO:0000256" key="3">
    <source>
        <dbReference type="ARBA" id="ARBA00023082"/>
    </source>
</evidence>
<organism evidence="7 8">
    <name type="scientific">Caulobacter mirabilis</name>
    <dbReference type="NCBI Taxonomy" id="69666"/>
    <lineage>
        <taxon>Bacteria</taxon>
        <taxon>Pseudomonadati</taxon>
        <taxon>Pseudomonadota</taxon>
        <taxon>Alphaproteobacteria</taxon>
        <taxon>Caulobacterales</taxon>
        <taxon>Caulobacteraceae</taxon>
        <taxon>Caulobacter</taxon>
    </lineage>
</organism>
<comment type="similarity">
    <text evidence="1">Belongs to the sigma-70 factor family. ECF subfamily.</text>
</comment>
<gene>
    <name evidence="7" type="ORF">CSW64_20645</name>
</gene>
<sequence>MASAAAEVATLYADHGEWLRSWLGRRTRCPHRAVDLVHDTFCRLLEQQDAAVTPRDPRSYLATVARRLLIDDARRRKLELAYLAACPAEIVDSLTPERVLAAVDMLEEVLRLMAGMTDTVRAAFLLRRLGEMTYADIGERLGISERTAKRHVARAYADCYTLAYSD</sequence>
<evidence type="ECO:0000259" key="6">
    <source>
        <dbReference type="Pfam" id="PF08281"/>
    </source>
</evidence>
<dbReference type="Proteomes" id="UP000228945">
    <property type="component" value="Chromosome"/>
</dbReference>
<dbReference type="NCBIfam" id="TIGR02937">
    <property type="entry name" value="sigma70-ECF"/>
    <property type="match status" value="1"/>
</dbReference>
<keyword evidence="3" id="KW-0731">Sigma factor</keyword>
<dbReference type="Gene3D" id="1.10.1740.10">
    <property type="match status" value="1"/>
</dbReference>
<dbReference type="GO" id="GO:0006352">
    <property type="term" value="P:DNA-templated transcription initiation"/>
    <property type="evidence" value="ECO:0007669"/>
    <property type="project" value="InterPro"/>
</dbReference>
<evidence type="ECO:0000313" key="8">
    <source>
        <dbReference type="Proteomes" id="UP000228945"/>
    </source>
</evidence>
<dbReference type="InterPro" id="IPR013249">
    <property type="entry name" value="RNA_pol_sigma70_r4_t2"/>
</dbReference>
<dbReference type="GO" id="GO:0003677">
    <property type="term" value="F:DNA binding"/>
    <property type="evidence" value="ECO:0007669"/>
    <property type="project" value="InterPro"/>
</dbReference>
<dbReference type="Pfam" id="PF04542">
    <property type="entry name" value="Sigma70_r2"/>
    <property type="match status" value="1"/>
</dbReference>
<dbReference type="PANTHER" id="PTHR43133:SF63">
    <property type="entry name" value="RNA POLYMERASE SIGMA FACTOR FECI-RELATED"/>
    <property type="match status" value="1"/>
</dbReference>
<name>A0A2D2B303_9CAUL</name>
<dbReference type="SUPFAM" id="SSF88946">
    <property type="entry name" value="Sigma2 domain of RNA polymerase sigma factors"/>
    <property type="match status" value="1"/>
</dbReference>
<protein>
    <submittedName>
        <fullName evidence="7">RNA polymerase subunit sigma-70</fullName>
    </submittedName>
</protein>
<dbReference type="KEGG" id="cmb:CSW64_20645"/>
<keyword evidence="4" id="KW-0804">Transcription</keyword>
<dbReference type="InterPro" id="IPR039425">
    <property type="entry name" value="RNA_pol_sigma-70-like"/>
</dbReference>
<dbReference type="InterPro" id="IPR036388">
    <property type="entry name" value="WH-like_DNA-bd_sf"/>
</dbReference>
<dbReference type="GO" id="GO:0016987">
    <property type="term" value="F:sigma factor activity"/>
    <property type="evidence" value="ECO:0007669"/>
    <property type="project" value="UniProtKB-KW"/>
</dbReference>
<dbReference type="InterPro" id="IPR014284">
    <property type="entry name" value="RNA_pol_sigma-70_dom"/>
</dbReference>
<dbReference type="RefSeq" id="WP_099623871.1">
    <property type="nucleotide sequence ID" value="NZ_CP024201.1"/>
</dbReference>
<dbReference type="InterPro" id="IPR013325">
    <property type="entry name" value="RNA_pol_sigma_r2"/>
</dbReference>
<feature type="domain" description="RNA polymerase sigma factor 70 region 4 type 2" evidence="6">
    <location>
        <begin position="107"/>
        <end position="159"/>
    </location>
</feature>
<evidence type="ECO:0000313" key="7">
    <source>
        <dbReference type="EMBL" id="ATQ44623.1"/>
    </source>
</evidence>
<keyword evidence="2" id="KW-0805">Transcription regulation</keyword>
<evidence type="ECO:0000259" key="5">
    <source>
        <dbReference type="Pfam" id="PF04542"/>
    </source>
</evidence>
<keyword evidence="8" id="KW-1185">Reference proteome</keyword>
<accession>A0A2D2B303</accession>
<evidence type="ECO:0000256" key="4">
    <source>
        <dbReference type="ARBA" id="ARBA00023163"/>
    </source>
</evidence>